<dbReference type="Pfam" id="PF13716">
    <property type="entry name" value="CRAL_TRIO_2"/>
    <property type="match status" value="1"/>
</dbReference>
<evidence type="ECO:0000256" key="1">
    <source>
        <dbReference type="SAM" id="MobiDB-lite"/>
    </source>
</evidence>
<dbReference type="GO" id="GO:0007165">
    <property type="term" value="P:signal transduction"/>
    <property type="evidence" value="ECO:0007669"/>
    <property type="project" value="InterPro"/>
</dbReference>
<dbReference type="InterPro" id="IPR000198">
    <property type="entry name" value="RhoGAP_dom"/>
</dbReference>
<dbReference type="InterPro" id="IPR036865">
    <property type="entry name" value="CRAL-TRIO_dom_sf"/>
</dbReference>
<feature type="region of interest" description="Disordered" evidence="1">
    <location>
        <begin position="468"/>
        <end position="487"/>
    </location>
</feature>
<dbReference type="Pfam" id="PF00620">
    <property type="entry name" value="RhoGAP"/>
    <property type="match status" value="1"/>
</dbReference>
<dbReference type="SUPFAM" id="SSF48350">
    <property type="entry name" value="GTPase activation domain, GAP"/>
    <property type="match status" value="1"/>
</dbReference>
<protein>
    <recommendedName>
        <fullName evidence="2">Rho-GAP domain-containing protein</fullName>
    </recommendedName>
</protein>
<feature type="domain" description="Rho-GAP" evidence="2">
    <location>
        <begin position="259"/>
        <end position="459"/>
    </location>
</feature>
<dbReference type="Gene3D" id="3.40.525.10">
    <property type="entry name" value="CRAL-TRIO lipid binding domain"/>
    <property type="match status" value="1"/>
</dbReference>
<accession>A0A7S4Q928</accession>
<dbReference type="Gene3D" id="1.10.555.10">
    <property type="entry name" value="Rho GTPase activation protein"/>
    <property type="match status" value="1"/>
</dbReference>
<evidence type="ECO:0000313" key="3">
    <source>
        <dbReference type="EMBL" id="CAE4575069.1"/>
    </source>
</evidence>
<dbReference type="InterPro" id="IPR001251">
    <property type="entry name" value="CRAL-TRIO_dom"/>
</dbReference>
<sequence>MALEVRRLSVRVRKSFRRQEDSNLVLEHIHSREDAAAATPAGAPSPVSSEEQYQKVLAQARLNVGHGAMEGTFPEEWDAQLLVDCGFNAHGERLVIFCPKFLAPVVDNADELDRAFRFLLLKMDGFAMYGPYVFVYCYLGMDWSDPRLAQRLRVAYDILPETYAKNLKAFFVLHPTAGFRVSMWSFWSWLSWGLWDKIEYVSHIDALSGRMFPNDRVAQAELHRKFPQIVQRQDAAVTGVKAPVVFGVPLGAICHSFGVDFTDQTTGRWYPRLPPALIFLCEAMEREAADDEIADLFNTDSASVYKVVHTLDEGCPLDRNIPMAALWCVLKLFLDCLPSPLLSSELLEELRQRSVPADDVQAHHALLKEAFHQWLPKEEAYVALYTASCLHTLCENAREKRKALGPVQLGGTALTPALAAKVFAPSFARPRRMSPELRPWLRVAQALVETLVRDAESPDFWIGSHAAARGPAEEISSDDGEGKAPGK</sequence>
<proteinExistence type="predicted"/>
<dbReference type="EMBL" id="HBNR01022016">
    <property type="protein sequence ID" value="CAE4575069.1"/>
    <property type="molecule type" value="Transcribed_RNA"/>
</dbReference>
<dbReference type="SUPFAM" id="SSF52087">
    <property type="entry name" value="CRAL/TRIO domain"/>
    <property type="match status" value="1"/>
</dbReference>
<reference evidence="3" key="1">
    <citation type="submission" date="2021-01" db="EMBL/GenBank/DDBJ databases">
        <authorList>
            <person name="Corre E."/>
            <person name="Pelletier E."/>
            <person name="Niang G."/>
            <person name="Scheremetjew M."/>
            <person name="Finn R."/>
            <person name="Kale V."/>
            <person name="Holt S."/>
            <person name="Cochrane G."/>
            <person name="Meng A."/>
            <person name="Brown T."/>
            <person name="Cohen L."/>
        </authorList>
    </citation>
    <scope>NUCLEOTIDE SEQUENCE</scope>
    <source>
        <strain evidence="3">CCMP3105</strain>
    </source>
</reference>
<evidence type="ECO:0000259" key="2">
    <source>
        <dbReference type="PROSITE" id="PS50238"/>
    </source>
</evidence>
<name>A0A7S4Q928_9DINO</name>
<dbReference type="SMART" id="SM00324">
    <property type="entry name" value="RhoGAP"/>
    <property type="match status" value="1"/>
</dbReference>
<gene>
    <name evidence="3" type="ORF">AMON00008_LOCUS14688</name>
</gene>
<dbReference type="InterPro" id="IPR008936">
    <property type="entry name" value="Rho_GTPase_activation_prot"/>
</dbReference>
<dbReference type="PROSITE" id="PS50238">
    <property type="entry name" value="RHOGAP"/>
    <property type="match status" value="1"/>
</dbReference>
<organism evidence="3">
    <name type="scientific">Alexandrium monilatum</name>
    <dbReference type="NCBI Taxonomy" id="311494"/>
    <lineage>
        <taxon>Eukaryota</taxon>
        <taxon>Sar</taxon>
        <taxon>Alveolata</taxon>
        <taxon>Dinophyceae</taxon>
        <taxon>Gonyaulacales</taxon>
        <taxon>Pyrocystaceae</taxon>
        <taxon>Alexandrium</taxon>
    </lineage>
</organism>
<dbReference type="AlphaFoldDB" id="A0A7S4Q928"/>